<evidence type="ECO:0000313" key="3">
    <source>
        <dbReference type="Proteomes" id="UP000245119"/>
    </source>
</evidence>
<reference evidence="2 3" key="1">
    <citation type="submission" date="2018-04" db="EMBL/GenBank/DDBJ databases">
        <title>The genome of golden apple snail Pomacea canaliculata provides insight into stress tolerance and invasive adaptation.</title>
        <authorList>
            <person name="Liu C."/>
            <person name="Liu B."/>
            <person name="Ren Y."/>
            <person name="Zhang Y."/>
            <person name="Wang H."/>
            <person name="Li S."/>
            <person name="Jiang F."/>
            <person name="Yin L."/>
            <person name="Zhang G."/>
            <person name="Qian W."/>
            <person name="Fan W."/>
        </authorList>
    </citation>
    <scope>NUCLEOTIDE SEQUENCE [LARGE SCALE GENOMIC DNA]</scope>
    <source>
        <strain evidence="2">SZHN2017</strain>
        <tissue evidence="2">Muscle</tissue>
    </source>
</reference>
<keyword evidence="3" id="KW-1185">Reference proteome</keyword>
<organism evidence="2 3">
    <name type="scientific">Pomacea canaliculata</name>
    <name type="common">Golden apple snail</name>
    <dbReference type="NCBI Taxonomy" id="400727"/>
    <lineage>
        <taxon>Eukaryota</taxon>
        <taxon>Metazoa</taxon>
        <taxon>Spiralia</taxon>
        <taxon>Lophotrochozoa</taxon>
        <taxon>Mollusca</taxon>
        <taxon>Gastropoda</taxon>
        <taxon>Caenogastropoda</taxon>
        <taxon>Architaenioglossa</taxon>
        <taxon>Ampullarioidea</taxon>
        <taxon>Ampullariidae</taxon>
        <taxon>Pomacea</taxon>
    </lineage>
</organism>
<proteinExistence type="predicted"/>
<feature type="region of interest" description="Disordered" evidence="1">
    <location>
        <begin position="909"/>
        <end position="938"/>
    </location>
</feature>
<feature type="compositionally biased region" description="Basic and acidic residues" evidence="1">
    <location>
        <begin position="586"/>
        <end position="598"/>
    </location>
</feature>
<sequence>MYNRSEDDVILCSVCSAVVLGFVQVLELVLRNIRPSRVRPNQPAWNGLWHPQFPVNPEFLDITYEWDRRVNVVSYVDQRTASMSSLISTDSSLSSSSSECLSDGTVPINVPEVPEQRTFFRFLYADSTTKKIQDHVKIAMDQIAGREVSGAVSLRNRFPNRRGKPLPRFDWNCPLDIIEVEPIGQESSRKECFFCLWIKTLPVRGTTLQHYSMRLVRNVRRSFRALAASETPNLTSLLLVMCIHQWLASLSCRLLREVVRRLDNRTPQVLAYLYKRLLNEESILWFAELGFADVRPVASMDALQSKRNVKESYETERLTNLCSNFYIAILRYLAFVSYTKDHDIFFRNRAKRDDSDSSGSDDYNDSHIVSRRRMNKRRTKQRGSGPDRGREHEKKEDLGNTVQEGKSLNGSSGDDVDFVKNAPLSWSSGSCLSLQSSEYDFQCLVHVQDVEQEASPVASSSHLDVFEVDVLQFDDEVFQPTCENGDKIKQARDRFPTNTNKHFEFFMDQDIDDATRQHTEAKHLLTNSDDSFPCVRKKAVPGKMDRLVRFKTDDSNPRREVLPWQQREHVPSNIDPNGRKLNSQETDSRGRERVSAKRSREYGCVGLRDQFSVQVETYVPSAKKKREQEETMFKPVATCKTDRIPFRKKEEWPTEKTVFSDLELSITAHGGERKRLANVSNIENWTKLGLPQRGMNISMEMFPRQTSLGRSTSNLEESDASDNSDSDSLNTFMVDLTERDRSNSSLYSAKTRRTIRQGGSGKKYLAGRRYRGSEKKRKYSLPQTFSSHFYNCSNECYFTVDSAMGISCTCCDYPLCQTYAVVFSLFGKYASSILTRLLPKVNSQLVSMQSAHQTYHLALRPSHSPSALRKHHAAWKAMEKSLEKKMGKKVFESSLKMRLFLKRNKNKSANANCCSSQSSSTTSSSSSESKASSKKMNVSLKSNENKFAKANCCSRQSSSTSSSSSESKASYVSTMWSSASIDPEVLDNEVILMVEAVIEEAKEELFEEVCYLLVTKTILAQVVGEARVEISRELNDPIQVAVRKFSHAKIVSLLRALLPHNYEEDEIVTPDEIRRRRRQRRRRSERHYDLRAPPRIPWGYEVVEDVLEMLTSRWMLNLEYNTHAFTLTFLARSLTLANLHMHGDWRELQLRPLQFRLPRMSVFDSMSHVLAVQHRVAEAIDEAASEVLRHIPPIALTVQQNVSESFYDREKLDELIRLALEKQRIERSTQARLDDDGDGDDDETIAICAGISQI</sequence>
<dbReference type="AlphaFoldDB" id="A0A2T7PR10"/>
<feature type="compositionally biased region" description="Low complexity" evidence="1">
    <location>
        <begin position="909"/>
        <end position="930"/>
    </location>
</feature>
<feature type="compositionally biased region" description="Basic residues" evidence="1">
    <location>
        <begin position="369"/>
        <end position="381"/>
    </location>
</feature>
<feature type="region of interest" description="Disordered" evidence="1">
    <location>
        <begin position="351"/>
        <end position="414"/>
    </location>
</feature>
<feature type="compositionally biased region" description="Acidic residues" evidence="1">
    <location>
        <begin position="716"/>
        <end position="725"/>
    </location>
</feature>
<comment type="caution">
    <text evidence="2">The sequence shown here is derived from an EMBL/GenBank/DDBJ whole genome shotgun (WGS) entry which is preliminary data.</text>
</comment>
<evidence type="ECO:0000313" key="2">
    <source>
        <dbReference type="EMBL" id="PVD35863.1"/>
    </source>
</evidence>
<protein>
    <submittedName>
        <fullName evidence="2">Uncharacterized protein</fullName>
    </submittedName>
</protein>
<gene>
    <name evidence="2" type="ORF">C0Q70_02832</name>
</gene>
<dbReference type="OrthoDB" id="6123187at2759"/>
<accession>A0A2T7PR10</accession>
<feature type="region of interest" description="Disordered" evidence="1">
    <location>
        <begin position="554"/>
        <end position="598"/>
    </location>
</feature>
<name>A0A2T7PR10_POMCA</name>
<feature type="region of interest" description="Disordered" evidence="1">
    <location>
        <begin position="706"/>
        <end position="728"/>
    </location>
</feature>
<dbReference type="EMBL" id="PZQS01000002">
    <property type="protein sequence ID" value="PVD35863.1"/>
    <property type="molecule type" value="Genomic_DNA"/>
</dbReference>
<feature type="compositionally biased region" description="Basic and acidic residues" evidence="1">
    <location>
        <begin position="554"/>
        <end position="570"/>
    </location>
</feature>
<dbReference type="Proteomes" id="UP000245119">
    <property type="component" value="Linkage Group LG2"/>
</dbReference>
<feature type="compositionally biased region" description="Polar residues" evidence="1">
    <location>
        <begin position="400"/>
        <end position="412"/>
    </location>
</feature>
<feature type="compositionally biased region" description="Basic and acidic residues" evidence="1">
    <location>
        <begin position="385"/>
        <end position="398"/>
    </location>
</feature>
<evidence type="ECO:0000256" key="1">
    <source>
        <dbReference type="SAM" id="MobiDB-lite"/>
    </source>
</evidence>